<dbReference type="CDD" id="cd04723">
    <property type="entry name" value="HisA_HisF"/>
    <property type="match status" value="1"/>
</dbReference>
<dbReference type="UniPathway" id="UPA00031">
    <property type="reaction ID" value="UER00009"/>
</dbReference>
<dbReference type="Gene3D" id="3.20.20.70">
    <property type="entry name" value="Aldolase class I"/>
    <property type="match status" value="1"/>
</dbReference>
<dbReference type="RefSeq" id="XP_028472892.1">
    <property type="nucleotide sequence ID" value="XM_028618525.1"/>
</dbReference>
<evidence type="ECO:0000256" key="3">
    <source>
        <dbReference type="ARBA" id="ARBA00009667"/>
    </source>
</evidence>
<keyword evidence="12" id="KW-0963">Cytoplasm</keyword>
<dbReference type="GeneID" id="39587346"/>
<comment type="caution">
    <text evidence="13">The sequence shown here is derived from an EMBL/GenBank/DDBJ whole genome shotgun (WGS) entry which is preliminary data.</text>
</comment>
<comment type="catalytic activity">
    <reaction evidence="1 12">
        <text>1-(5-phospho-beta-D-ribosyl)-5-[(5-phospho-beta-D-ribosylamino)methylideneamino]imidazole-4-carboxamide = 5-[(5-phospho-1-deoxy-D-ribulos-1-ylimino)methylamino]-1-(5-phospho-beta-D-ribosyl)imidazole-4-carboxamide</text>
        <dbReference type="Rhea" id="RHEA:15469"/>
        <dbReference type="ChEBI" id="CHEBI:58435"/>
        <dbReference type="ChEBI" id="CHEBI:58525"/>
        <dbReference type="EC" id="5.3.1.16"/>
    </reaction>
</comment>
<keyword evidence="14" id="KW-1185">Reference proteome</keyword>
<evidence type="ECO:0000256" key="6">
    <source>
        <dbReference type="ARBA" id="ARBA00022605"/>
    </source>
</evidence>
<organism evidence="13 14">
    <name type="scientific">Apiotrichum porosum</name>
    <dbReference type="NCBI Taxonomy" id="105984"/>
    <lineage>
        <taxon>Eukaryota</taxon>
        <taxon>Fungi</taxon>
        <taxon>Dikarya</taxon>
        <taxon>Basidiomycota</taxon>
        <taxon>Agaricomycotina</taxon>
        <taxon>Tremellomycetes</taxon>
        <taxon>Trichosporonales</taxon>
        <taxon>Trichosporonaceae</taxon>
        <taxon>Apiotrichum</taxon>
    </lineage>
</organism>
<dbReference type="AlphaFoldDB" id="A0A427XFT3"/>
<dbReference type="SUPFAM" id="SSF51366">
    <property type="entry name" value="Ribulose-phoshate binding barrel"/>
    <property type="match status" value="1"/>
</dbReference>
<evidence type="ECO:0000256" key="11">
    <source>
        <dbReference type="RuleBase" id="RU003657"/>
    </source>
</evidence>
<dbReference type="GO" id="GO:0000105">
    <property type="term" value="P:L-histidine biosynthetic process"/>
    <property type="evidence" value="ECO:0007669"/>
    <property type="project" value="UniProtKB-UniPathway"/>
</dbReference>
<dbReference type="GO" id="GO:0003949">
    <property type="term" value="F:1-(5-phosphoribosyl)-5-[(5-phosphoribosylamino)methylideneamino]imidazole-4-carboxamide isomerase activity"/>
    <property type="evidence" value="ECO:0007669"/>
    <property type="project" value="UniProtKB-EC"/>
</dbReference>
<comment type="pathway">
    <text evidence="2 12">Amino-acid biosynthesis; L-histidine biosynthesis; L-histidine from 5-phospho-alpha-D-ribose 1-diphosphate: step 4/9.</text>
</comment>
<keyword evidence="6 11" id="KW-0028">Amino-acid biosynthesis</keyword>
<evidence type="ECO:0000256" key="12">
    <source>
        <dbReference type="RuleBase" id="RU364022"/>
    </source>
</evidence>
<dbReference type="FunFam" id="3.20.20.70:FF:000110">
    <property type="entry name" value="1-(5-phosphoribosyl)-5-[(5-phosphoribosylamino)methylideneamino] imidazole-4-carboxamide isomerase, chloroplastic"/>
    <property type="match status" value="1"/>
</dbReference>
<dbReference type="EMBL" id="RSCE01000014">
    <property type="protein sequence ID" value="RSH77745.1"/>
    <property type="molecule type" value="Genomic_DNA"/>
</dbReference>
<dbReference type="InterPro" id="IPR011060">
    <property type="entry name" value="RibuloseP-bd_barrel"/>
</dbReference>
<dbReference type="GO" id="GO:0005737">
    <property type="term" value="C:cytoplasm"/>
    <property type="evidence" value="ECO:0007669"/>
    <property type="project" value="UniProtKB-SubCell"/>
</dbReference>
<keyword evidence="8 12" id="KW-0413">Isomerase</keyword>
<accession>A0A427XFT3</accession>
<comment type="subcellular location">
    <subcellularLocation>
        <location evidence="12">Cytoplasm</location>
    </subcellularLocation>
</comment>
<protein>
    <recommendedName>
        <fullName evidence="5 12">1-(5-phosphoribosyl)-5-[(5-phosphoribosylamino)methylideneamino] imidazole-4-carboxamide isomerase</fullName>
        <ecNumber evidence="4 12">5.3.1.16</ecNumber>
    </recommendedName>
    <alternativeName>
        <fullName evidence="10 12">5-proFAR isomerase</fullName>
    </alternativeName>
    <alternativeName>
        <fullName evidence="9 12">Phosphoribosylformimino-5-aminoimidazole carboxamide ribotide isomerase</fullName>
    </alternativeName>
</protein>
<evidence type="ECO:0000256" key="9">
    <source>
        <dbReference type="ARBA" id="ARBA00030547"/>
    </source>
</evidence>
<dbReference type="Pfam" id="PF00977">
    <property type="entry name" value="His_biosynth"/>
    <property type="match status" value="1"/>
</dbReference>
<reference evidence="13 14" key="1">
    <citation type="submission" date="2018-11" db="EMBL/GenBank/DDBJ databases">
        <title>Genome sequence of Apiotrichum porosum DSM 27194.</title>
        <authorList>
            <person name="Aliyu H."/>
            <person name="Gorte O."/>
            <person name="Ochsenreither K."/>
        </authorList>
    </citation>
    <scope>NUCLEOTIDE SEQUENCE [LARGE SCALE GENOMIC DNA]</scope>
    <source>
        <strain evidence="13 14">DSM 27194</strain>
    </source>
</reference>
<gene>
    <name evidence="13" type="primary">HIS6</name>
    <name evidence="13" type="ORF">EHS24_002803</name>
</gene>
<evidence type="ECO:0000256" key="8">
    <source>
        <dbReference type="ARBA" id="ARBA00023235"/>
    </source>
</evidence>
<keyword evidence="7 11" id="KW-0368">Histidine biosynthesis</keyword>
<evidence type="ECO:0000256" key="5">
    <source>
        <dbReference type="ARBA" id="ARBA00018464"/>
    </source>
</evidence>
<evidence type="ECO:0000256" key="2">
    <source>
        <dbReference type="ARBA" id="ARBA00005133"/>
    </source>
</evidence>
<evidence type="ECO:0000256" key="1">
    <source>
        <dbReference type="ARBA" id="ARBA00000901"/>
    </source>
</evidence>
<dbReference type="InterPro" id="IPR044524">
    <property type="entry name" value="Isoase_HisA-like"/>
</dbReference>
<dbReference type="InterPro" id="IPR011858">
    <property type="entry name" value="His6/HISN3"/>
</dbReference>
<dbReference type="InterPro" id="IPR013785">
    <property type="entry name" value="Aldolase_TIM"/>
</dbReference>
<dbReference type="EC" id="5.3.1.16" evidence="4 12"/>
<dbReference type="PANTHER" id="PTHR43090:SF2">
    <property type="entry name" value="1-(5-PHOSPHORIBOSYL)-5-[(5-PHOSPHORIBOSYLAMINO)METHYLIDENEAMINO] IMIDAZOLE-4-CARBOXAMIDE ISOMERASE"/>
    <property type="match status" value="1"/>
</dbReference>
<comment type="similarity">
    <text evidence="3 11">Belongs to the HisA/HisF family.</text>
</comment>
<dbReference type="GO" id="GO:0000162">
    <property type="term" value="P:L-tryptophan biosynthetic process"/>
    <property type="evidence" value="ECO:0007669"/>
    <property type="project" value="TreeGrafter"/>
</dbReference>
<sequence length="273" mass="28803">MATDVPRRHSQFRPCIDLHGGVVKQIVGGTLDLTDSAAAGPKENFVASNPPSYYAALYKQHALVGGHVIKLGPNNDAAAREALAAWTGGLQVGGGISVKNAQEWLEAGASKVIVTSALFPGGKFDEGVLREMCEVVGRDRLVVDISCRKREAGWIVAMNGWKTLTDLAVTAESVKLIEGYCSELLIHAADVEGLCQGIDEELVERLGEWVSIPCTYAGGAKDIGDLPLVDRLSHGKVDLTFGSSLDIFGGSGVKFDELVEVDARAKADSAAAA</sequence>
<dbReference type="Proteomes" id="UP000279236">
    <property type="component" value="Unassembled WGS sequence"/>
</dbReference>
<dbReference type="STRING" id="105984.A0A427XFT3"/>
<evidence type="ECO:0000256" key="10">
    <source>
        <dbReference type="ARBA" id="ARBA00031376"/>
    </source>
</evidence>
<evidence type="ECO:0000256" key="7">
    <source>
        <dbReference type="ARBA" id="ARBA00023102"/>
    </source>
</evidence>
<evidence type="ECO:0000313" key="13">
    <source>
        <dbReference type="EMBL" id="RSH77745.1"/>
    </source>
</evidence>
<name>A0A427XFT3_9TREE</name>
<dbReference type="OrthoDB" id="446074at2759"/>
<dbReference type="InterPro" id="IPR006062">
    <property type="entry name" value="His_biosynth"/>
</dbReference>
<evidence type="ECO:0000313" key="14">
    <source>
        <dbReference type="Proteomes" id="UP000279236"/>
    </source>
</evidence>
<proteinExistence type="inferred from homology"/>
<dbReference type="PANTHER" id="PTHR43090">
    <property type="entry name" value="1-(5-PHOSPHORIBOSYL)-5-[(5-PHOSPHORIBOSYLAMINO)METHYLIDENEAMINO] IMIDAZOLE-4-CARBOXAMIDE ISOMERASE"/>
    <property type="match status" value="1"/>
</dbReference>
<evidence type="ECO:0000256" key="4">
    <source>
        <dbReference type="ARBA" id="ARBA00012550"/>
    </source>
</evidence>
<dbReference type="NCBIfam" id="TIGR02129">
    <property type="entry name" value="hisA_euk"/>
    <property type="match status" value="1"/>
</dbReference>